<organism evidence="1 2">
    <name type="scientific">Salinispora tropica (strain ATCC BAA-916 / DSM 44818 / JCM 13857 / NBRC 105044 / CNB-440)</name>
    <dbReference type="NCBI Taxonomy" id="369723"/>
    <lineage>
        <taxon>Bacteria</taxon>
        <taxon>Bacillati</taxon>
        <taxon>Actinomycetota</taxon>
        <taxon>Actinomycetes</taxon>
        <taxon>Micromonosporales</taxon>
        <taxon>Micromonosporaceae</taxon>
        <taxon>Salinispora</taxon>
    </lineage>
</organism>
<dbReference type="KEGG" id="stp:Strop_1704"/>
<sequence>MRRSVTAVGTEESRDWREQRRRAVAAHAAADEHRRLAEQAEAAGLVAEFVAEARRRGLPTERLTATGHGGRGRYRTRLRGWYVDRARSRAVDVDGRFHLLVVPGGLRARLFGADPQPSPAPLVVGAGGRDGESVPLRTLLRRRLADTA</sequence>
<dbReference type="EMBL" id="CP000667">
    <property type="protein sequence ID" value="ABP54168.1"/>
    <property type="molecule type" value="Genomic_DNA"/>
</dbReference>
<dbReference type="AlphaFoldDB" id="A4X5L8"/>
<dbReference type="eggNOG" id="ENOG50337CU">
    <property type="taxonomic scope" value="Bacteria"/>
</dbReference>
<reference evidence="2" key="1">
    <citation type="journal article" date="2007" name="Proc. Natl. Acad. Sci. U.S.A.">
        <title>Genome sequencing reveals complex secondary metabolome in the marine actinomycete Salinispora tropica.</title>
        <authorList>
            <person name="Udwary D.W."/>
            <person name="Zeigler L."/>
            <person name="Asolkar R.N."/>
            <person name="Singan V."/>
            <person name="Lapidus A."/>
            <person name="Fenical W."/>
            <person name="Jensen P.R."/>
            <person name="Moore B.S."/>
        </authorList>
    </citation>
    <scope>NUCLEOTIDE SEQUENCE [LARGE SCALE GENOMIC DNA]</scope>
    <source>
        <strain evidence="2">ATCC BAA-916 / DSM 44818 / CNB-440</strain>
    </source>
</reference>
<gene>
    <name evidence="1" type="ordered locus">Strop_1704</name>
</gene>
<evidence type="ECO:0000313" key="1">
    <source>
        <dbReference type="EMBL" id="ABP54168.1"/>
    </source>
</evidence>
<keyword evidence="2" id="KW-1185">Reference proteome</keyword>
<accession>A4X5L8</accession>
<evidence type="ECO:0000313" key="2">
    <source>
        <dbReference type="Proteomes" id="UP000000235"/>
    </source>
</evidence>
<dbReference type="Proteomes" id="UP000000235">
    <property type="component" value="Chromosome"/>
</dbReference>
<name>A4X5L8_SALTO</name>
<dbReference type="HOGENOM" id="CLU_125454_0_0_11"/>
<dbReference type="STRING" id="369723.Strop_1704"/>
<protein>
    <submittedName>
        <fullName evidence="1">Uncharacterized protein</fullName>
    </submittedName>
</protein>
<dbReference type="PATRIC" id="fig|369723.5.peg.1748"/>
<proteinExistence type="predicted"/>